<evidence type="ECO:0000259" key="15">
    <source>
        <dbReference type="PROSITE" id="PS50003"/>
    </source>
</evidence>
<dbReference type="AlphaFoldDB" id="A0A6G1S4N1"/>
<keyword evidence="4" id="KW-0479">Metal-binding</keyword>
<name>A0A6G1S4N1_9ACAR</name>
<dbReference type="GO" id="GO:0005737">
    <property type="term" value="C:cytoplasm"/>
    <property type="evidence" value="ECO:0007669"/>
    <property type="project" value="TreeGrafter"/>
</dbReference>
<feature type="compositionally biased region" description="Pro residues" evidence="14">
    <location>
        <begin position="840"/>
        <end position="852"/>
    </location>
</feature>
<dbReference type="InterPro" id="IPR019762">
    <property type="entry name" value="Dynamin_GTPase_CS"/>
</dbReference>
<dbReference type="PROSITE" id="PS00410">
    <property type="entry name" value="G_DYNAMIN_1"/>
    <property type="match status" value="1"/>
</dbReference>
<dbReference type="PROSITE" id="PS50089">
    <property type="entry name" value="ZF_RING_2"/>
    <property type="match status" value="1"/>
</dbReference>
<evidence type="ECO:0000256" key="6">
    <source>
        <dbReference type="ARBA" id="ARBA00022771"/>
    </source>
</evidence>
<dbReference type="InterPro" id="IPR001841">
    <property type="entry name" value="Znf_RING"/>
</dbReference>
<dbReference type="InterPro" id="IPR027417">
    <property type="entry name" value="P-loop_NTPase"/>
</dbReference>
<evidence type="ECO:0000256" key="12">
    <source>
        <dbReference type="PROSITE-ProRule" id="PRU00175"/>
    </source>
</evidence>
<evidence type="ECO:0000256" key="1">
    <source>
        <dbReference type="ARBA" id="ARBA00011980"/>
    </source>
</evidence>
<dbReference type="Pfam" id="PF02212">
    <property type="entry name" value="GED"/>
    <property type="match status" value="1"/>
</dbReference>
<evidence type="ECO:0000259" key="18">
    <source>
        <dbReference type="PROSITE" id="PS51718"/>
    </source>
</evidence>
<evidence type="ECO:0000256" key="10">
    <source>
        <dbReference type="ARBA" id="ARBA00023175"/>
    </source>
</evidence>
<feature type="domain" description="PH" evidence="15">
    <location>
        <begin position="559"/>
        <end position="666"/>
    </location>
</feature>
<keyword evidence="10" id="KW-0505">Motor protein</keyword>
<dbReference type="GO" id="GO:0098793">
    <property type="term" value="C:presynapse"/>
    <property type="evidence" value="ECO:0007669"/>
    <property type="project" value="GOC"/>
</dbReference>
<evidence type="ECO:0000259" key="16">
    <source>
        <dbReference type="PROSITE" id="PS50089"/>
    </source>
</evidence>
<dbReference type="InterPro" id="IPR020850">
    <property type="entry name" value="GED_dom"/>
</dbReference>
<evidence type="ECO:0000256" key="14">
    <source>
        <dbReference type="SAM" id="MobiDB-lite"/>
    </source>
</evidence>
<evidence type="ECO:0000313" key="19">
    <source>
        <dbReference type="EMBL" id="MDE45454.1"/>
    </source>
</evidence>
<evidence type="ECO:0000256" key="5">
    <source>
        <dbReference type="ARBA" id="ARBA00022741"/>
    </source>
</evidence>
<dbReference type="GO" id="GO:0016185">
    <property type="term" value="P:synaptic vesicle budding from presynaptic endocytic zone membrane"/>
    <property type="evidence" value="ECO:0007669"/>
    <property type="project" value="TreeGrafter"/>
</dbReference>
<dbReference type="Gene3D" id="3.30.40.10">
    <property type="entry name" value="Zinc/RING finger domain, C3HC4 (zinc finger)"/>
    <property type="match status" value="1"/>
</dbReference>
<feature type="domain" description="Dynamin-type G" evidence="18">
    <location>
        <begin position="66"/>
        <end position="332"/>
    </location>
</feature>
<dbReference type="InterPro" id="IPR030381">
    <property type="entry name" value="G_DYNAMIN_dom"/>
</dbReference>
<dbReference type="PANTHER" id="PTHR11566">
    <property type="entry name" value="DYNAMIN"/>
    <property type="match status" value="1"/>
</dbReference>
<dbReference type="GO" id="GO:0005525">
    <property type="term" value="F:GTP binding"/>
    <property type="evidence" value="ECO:0007669"/>
    <property type="project" value="UniProtKB-KW"/>
</dbReference>
<dbReference type="GO" id="GO:0008017">
    <property type="term" value="F:microtubule binding"/>
    <property type="evidence" value="ECO:0007669"/>
    <property type="project" value="TreeGrafter"/>
</dbReference>
<evidence type="ECO:0000256" key="4">
    <source>
        <dbReference type="ARBA" id="ARBA00022723"/>
    </source>
</evidence>
<dbReference type="SMART" id="SM00302">
    <property type="entry name" value="GED"/>
    <property type="match status" value="1"/>
</dbReference>
<feature type="region of interest" description="Disordered" evidence="14">
    <location>
        <begin position="826"/>
        <end position="878"/>
    </location>
</feature>
<dbReference type="PROSITE" id="PS51388">
    <property type="entry name" value="GED"/>
    <property type="match status" value="1"/>
</dbReference>
<dbReference type="GO" id="GO:0005874">
    <property type="term" value="C:microtubule"/>
    <property type="evidence" value="ECO:0007669"/>
    <property type="project" value="UniProtKB-KW"/>
</dbReference>
<feature type="region of interest" description="Disordered" evidence="14">
    <location>
        <begin position="907"/>
        <end position="955"/>
    </location>
</feature>
<dbReference type="PANTHER" id="PTHR11566:SF212">
    <property type="entry name" value="DYNAMIN"/>
    <property type="match status" value="1"/>
</dbReference>
<dbReference type="CDD" id="cd08771">
    <property type="entry name" value="DLP_1"/>
    <property type="match status" value="1"/>
</dbReference>
<sequence length="1171" mass="133308">MTKGREKLHFLLLYHHHHHKQHHCIFSSIISSKPHTMVWTNDGLEGLIGVVNKLQDAFANLGVSFSLDLPQIAVVGGQSAGKSSVLENFVGRDFLPRGSGIVTRRPLILQLCHSQQEYGEFQHARGKIFTDFSEIRKEIEDETDRCTGKNKGISPIPINLRVYSPHVLNLTLIDLPGLTKVPVGDQPPDIEHQIREMILSYVKRDNCLILAVTPANQDLATSDALKLSREVDPSGLRTIGVLTKIDLMDQGTDARDILENRVFPLRRGYVGVICRSQKDIEAKVDITVALHRERKFFLSHPSYTHLADRCGTPFLQRTLNQQLTNHIRDTLPSLRDKLQRQMFALEKDVAEFKNYKPDDPSIKAKAMMQMVQQLQNDFERAIEGSGNSIINVNELSGGARINRLFHERFPFEIMKRECDEREMRREIAFAIRNTHGVRVGLFTPDLAFDAIVKTQITRLREPTLKCVDLVIQELGAVLKNCTTRLSRYPRLRDEVERIIMHHISEREQYLKDQLLLLVEVQSAYMNTNHDDFIGFSNAQQSANSSTAPANRGERKIGNQVIRKGWMCIHNMSMLKGGSRDYWFVLTAETLSWYKDEEEKDKKYMLNLDGLKIRDIESGFMSRRSVFSLFNATTNANVYRDYKTLDLSCESAEETEAWKASFYRAGVYLERSPVTTNGSNSALTAGSGGTLGGNNAPVGGPGATRGTVNTIATVDSNGINGKGDTSLDPQLERQVETIRNLVESYMKIVTKTFRDLVPKFIMHFLINSTKEFMHSELWTTLFRQGDQAALMEESPEEERRRTDLMKTYQACKEALGIISEVNMKTSSSMPITHLPPVSSYHPPPTPTPTPTPQPQQQSQQQQQQQQQLEEHQRMQREQMQQIQLHQFSLQLLRYQQQLSPIQPAPVPVTVQNLTSTPNDKGSTSNHHSTSKLNGSRNSSFSATKNRNGTTKKDTSVTNNTTETHLIDLITCKLCKGYLIDATTLELCMHSFCRPCALKYIRDEHRCPECNIEIKDKRFLNRLKPDVTLQSIVYKLVPGLYEKEMARRRKFYAARPTPTPRYKCEMFGDIPPAKTIKPDEMLNISLTWLRDPPEHEPIITYLSCRADSTIRILKKLVIGKFGLERPIKFYYDKSEILFDLTALVDIAATFDWSPEKKVLALNFKEQEAPSRVE</sequence>
<dbReference type="GO" id="GO:0031623">
    <property type="term" value="P:receptor internalization"/>
    <property type="evidence" value="ECO:0007669"/>
    <property type="project" value="TreeGrafter"/>
</dbReference>
<dbReference type="InterPro" id="IPR011993">
    <property type="entry name" value="PH-like_dom_sf"/>
</dbReference>
<evidence type="ECO:0000259" key="17">
    <source>
        <dbReference type="PROSITE" id="PS51388"/>
    </source>
</evidence>
<gene>
    <name evidence="19" type="primary">shi_0</name>
    <name evidence="19" type="ORF">g.15878</name>
</gene>
<dbReference type="PROSITE" id="PS50003">
    <property type="entry name" value="PH_DOMAIN"/>
    <property type="match status" value="1"/>
</dbReference>
<dbReference type="CDD" id="cd01256">
    <property type="entry name" value="PH_dynamin"/>
    <property type="match status" value="1"/>
</dbReference>
<dbReference type="SMART" id="SM00233">
    <property type="entry name" value="PH"/>
    <property type="match status" value="1"/>
</dbReference>
<dbReference type="Gene3D" id="2.30.29.30">
    <property type="entry name" value="Pleckstrin-homology domain (PH domain)/Phosphotyrosine-binding domain (PTB)"/>
    <property type="match status" value="1"/>
</dbReference>
<dbReference type="GO" id="GO:0031519">
    <property type="term" value="C:PcG protein complex"/>
    <property type="evidence" value="ECO:0007669"/>
    <property type="project" value="UniProtKB-ARBA"/>
</dbReference>
<dbReference type="GO" id="GO:0003924">
    <property type="term" value="F:GTPase activity"/>
    <property type="evidence" value="ECO:0007669"/>
    <property type="project" value="InterPro"/>
</dbReference>
<protein>
    <recommendedName>
        <fullName evidence="1">dynamin GTPase</fullName>
        <ecNumber evidence="1">3.6.5.5</ecNumber>
    </recommendedName>
</protein>
<feature type="compositionally biased region" description="Polar residues" evidence="14">
    <location>
        <begin position="908"/>
        <end position="947"/>
    </location>
</feature>
<keyword evidence="8" id="KW-0862">Zinc</keyword>
<evidence type="ECO:0000256" key="9">
    <source>
        <dbReference type="ARBA" id="ARBA00023134"/>
    </source>
</evidence>
<dbReference type="PROSITE" id="PS00518">
    <property type="entry name" value="ZF_RING_1"/>
    <property type="match status" value="1"/>
</dbReference>
<dbReference type="Gene3D" id="3.10.20.90">
    <property type="entry name" value="Phosphatidylinositol 3-kinase Catalytic Subunit, Chain A, domain 1"/>
    <property type="match status" value="1"/>
</dbReference>
<dbReference type="InterPro" id="IPR017907">
    <property type="entry name" value="Znf_RING_CS"/>
</dbReference>
<dbReference type="SUPFAM" id="SSF50729">
    <property type="entry name" value="PH domain-like"/>
    <property type="match status" value="1"/>
</dbReference>
<dbReference type="InterPro" id="IPR003130">
    <property type="entry name" value="GED"/>
</dbReference>
<comment type="similarity">
    <text evidence="13">Belongs to the TRAFAC class dynamin-like GTPase superfamily. Dynamin/Fzo/YdjA family.</text>
</comment>
<keyword evidence="3" id="KW-0493">Microtubule</keyword>
<dbReference type="PROSITE" id="PS51718">
    <property type="entry name" value="G_DYNAMIN_2"/>
    <property type="match status" value="1"/>
</dbReference>
<dbReference type="EMBL" id="GGYP01000683">
    <property type="protein sequence ID" value="MDE45454.1"/>
    <property type="molecule type" value="Transcribed_RNA"/>
</dbReference>
<keyword evidence="5 13" id="KW-0547">Nucleotide-binding</keyword>
<dbReference type="FunFam" id="3.30.40.10:FF:000033">
    <property type="entry name" value="Polycomb group RING finger protein 3"/>
    <property type="match status" value="1"/>
</dbReference>
<dbReference type="Pfam" id="PF01031">
    <property type="entry name" value="Dynamin_M"/>
    <property type="match status" value="1"/>
</dbReference>
<organism evidence="19">
    <name type="scientific">Aceria tosichella</name>
    <name type="common">wheat curl mite</name>
    <dbReference type="NCBI Taxonomy" id="561515"/>
    <lineage>
        <taxon>Eukaryota</taxon>
        <taxon>Metazoa</taxon>
        <taxon>Ecdysozoa</taxon>
        <taxon>Arthropoda</taxon>
        <taxon>Chelicerata</taxon>
        <taxon>Arachnida</taxon>
        <taxon>Acari</taxon>
        <taxon>Acariformes</taxon>
        <taxon>Trombidiformes</taxon>
        <taxon>Prostigmata</taxon>
        <taxon>Eupodina</taxon>
        <taxon>Eriophyoidea</taxon>
        <taxon>Eriophyidae</taxon>
        <taxon>Eriophyinae</taxon>
        <taxon>Aceriini</taxon>
        <taxon>Aceria</taxon>
    </lineage>
</organism>
<keyword evidence="9 13" id="KW-0342">GTP-binding</keyword>
<comment type="catalytic activity">
    <reaction evidence="11">
        <text>GTP + H2O = GDP + phosphate + H(+)</text>
        <dbReference type="Rhea" id="RHEA:19669"/>
        <dbReference type="ChEBI" id="CHEBI:15377"/>
        <dbReference type="ChEBI" id="CHEBI:15378"/>
        <dbReference type="ChEBI" id="CHEBI:37565"/>
        <dbReference type="ChEBI" id="CHEBI:43474"/>
        <dbReference type="ChEBI" id="CHEBI:58189"/>
        <dbReference type="EC" id="3.6.5.5"/>
    </reaction>
</comment>
<evidence type="ECO:0000256" key="3">
    <source>
        <dbReference type="ARBA" id="ARBA00022701"/>
    </source>
</evidence>
<accession>A0A6G1S4N1</accession>
<dbReference type="InterPro" id="IPR045063">
    <property type="entry name" value="Dynamin_N"/>
</dbReference>
<dbReference type="EC" id="3.6.5.5" evidence="1"/>
<evidence type="ECO:0000256" key="11">
    <source>
        <dbReference type="ARBA" id="ARBA00048040"/>
    </source>
</evidence>
<keyword evidence="6 12" id="KW-0863">Zinc-finger</keyword>
<feature type="domain" description="RING-type" evidence="16">
    <location>
        <begin position="970"/>
        <end position="1009"/>
    </location>
</feature>
<evidence type="ECO:0000256" key="7">
    <source>
        <dbReference type="ARBA" id="ARBA00022801"/>
    </source>
</evidence>
<dbReference type="Gene3D" id="1.20.120.1240">
    <property type="entry name" value="Dynamin, middle domain"/>
    <property type="match status" value="2"/>
</dbReference>
<feature type="region of interest" description="Disordered" evidence="14">
    <location>
        <begin position="677"/>
        <end position="696"/>
    </location>
</feature>
<dbReference type="InterPro" id="IPR013083">
    <property type="entry name" value="Znf_RING/FYVE/PHD"/>
</dbReference>
<keyword evidence="2" id="KW-0254">Endocytosis</keyword>
<dbReference type="InterPro" id="IPR000375">
    <property type="entry name" value="Dynamin_stalk"/>
</dbReference>
<evidence type="ECO:0000256" key="2">
    <source>
        <dbReference type="ARBA" id="ARBA00022583"/>
    </source>
</evidence>
<evidence type="ECO:0000256" key="13">
    <source>
        <dbReference type="RuleBase" id="RU003932"/>
    </source>
</evidence>
<proteinExistence type="inferred from homology"/>
<evidence type="ECO:0000256" key="8">
    <source>
        <dbReference type="ARBA" id="ARBA00022833"/>
    </source>
</evidence>
<dbReference type="SMART" id="SM00184">
    <property type="entry name" value="RING"/>
    <property type="match status" value="1"/>
</dbReference>
<dbReference type="Pfam" id="PF00350">
    <property type="entry name" value="Dynamin_N"/>
    <property type="match status" value="1"/>
</dbReference>
<dbReference type="GO" id="GO:0008270">
    <property type="term" value="F:zinc ion binding"/>
    <property type="evidence" value="ECO:0007669"/>
    <property type="project" value="UniProtKB-KW"/>
</dbReference>
<dbReference type="Pfam" id="PF13923">
    <property type="entry name" value="zf-C3HC4_2"/>
    <property type="match status" value="1"/>
</dbReference>
<keyword evidence="7" id="KW-0378">Hydrolase</keyword>
<reference evidence="19" key="1">
    <citation type="submission" date="2018-10" db="EMBL/GenBank/DDBJ databases">
        <title>Transcriptome assembly of Aceria tosichella (Wheat curl mite) Type 2.</title>
        <authorList>
            <person name="Scully E.D."/>
            <person name="Geib S.M."/>
            <person name="Palmer N.A."/>
            <person name="Gupta A.K."/>
            <person name="Sarath G."/>
            <person name="Tatineni S."/>
        </authorList>
    </citation>
    <scope>NUCLEOTIDE SEQUENCE</scope>
    <source>
        <strain evidence="19">LincolnNE</strain>
    </source>
</reference>
<dbReference type="SUPFAM" id="SSF52540">
    <property type="entry name" value="P-loop containing nucleoside triphosphate hydrolases"/>
    <property type="match status" value="1"/>
</dbReference>
<dbReference type="PRINTS" id="PR00195">
    <property type="entry name" value="DYNAMIN"/>
</dbReference>
<dbReference type="SMART" id="SM00053">
    <property type="entry name" value="DYNc"/>
    <property type="match status" value="1"/>
</dbReference>
<dbReference type="Pfam" id="PF00169">
    <property type="entry name" value="PH"/>
    <property type="match status" value="1"/>
</dbReference>
<dbReference type="InterPro" id="IPR001401">
    <property type="entry name" value="Dynamin_GTPase"/>
</dbReference>
<dbReference type="SUPFAM" id="SSF57850">
    <property type="entry name" value="RING/U-box"/>
    <property type="match status" value="1"/>
</dbReference>
<feature type="compositionally biased region" description="Low complexity" evidence="14">
    <location>
        <begin position="853"/>
        <end position="866"/>
    </location>
</feature>
<dbReference type="InterPro" id="IPR022812">
    <property type="entry name" value="Dynamin"/>
</dbReference>
<dbReference type="Gene3D" id="3.40.50.300">
    <property type="entry name" value="P-loop containing nucleotide triphosphate hydrolases"/>
    <property type="match status" value="1"/>
</dbReference>
<dbReference type="FunFam" id="3.40.50.300:FF:000045">
    <property type="entry name" value="dynamin-1 isoform X2"/>
    <property type="match status" value="1"/>
</dbReference>
<dbReference type="InterPro" id="IPR001849">
    <property type="entry name" value="PH_domain"/>
</dbReference>
<dbReference type="GO" id="GO:0005886">
    <property type="term" value="C:plasma membrane"/>
    <property type="evidence" value="ECO:0007669"/>
    <property type="project" value="TreeGrafter"/>
</dbReference>
<feature type="domain" description="GED" evidence="17">
    <location>
        <begin position="734"/>
        <end position="825"/>
    </location>
</feature>